<dbReference type="EMBL" id="LAZR01062844">
    <property type="protein sequence ID" value="KKK60691.1"/>
    <property type="molecule type" value="Genomic_DNA"/>
</dbReference>
<reference evidence="1" key="1">
    <citation type="journal article" date="2015" name="Nature">
        <title>Complex archaea that bridge the gap between prokaryotes and eukaryotes.</title>
        <authorList>
            <person name="Spang A."/>
            <person name="Saw J.H."/>
            <person name="Jorgensen S.L."/>
            <person name="Zaremba-Niedzwiedzka K."/>
            <person name="Martijn J."/>
            <person name="Lind A.E."/>
            <person name="van Eijk R."/>
            <person name="Schleper C."/>
            <person name="Guy L."/>
            <person name="Ettema T.J."/>
        </authorList>
    </citation>
    <scope>NUCLEOTIDE SEQUENCE</scope>
</reference>
<comment type="caution">
    <text evidence="1">The sequence shown here is derived from an EMBL/GenBank/DDBJ whole genome shotgun (WGS) entry which is preliminary data.</text>
</comment>
<organism evidence="1">
    <name type="scientific">marine sediment metagenome</name>
    <dbReference type="NCBI Taxonomy" id="412755"/>
    <lineage>
        <taxon>unclassified sequences</taxon>
        <taxon>metagenomes</taxon>
        <taxon>ecological metagenomes</taxon>
    </lineage>
</organism>
<protein>
    <submittedName>
        <fullName evidence="1">Uncharacterized protein</fullName>
    </submittedName>
</protein>
<feature type="non-terminal residue" evidence="1">
    <location>
        <position position="31"/>
    </location>
</feature>
<dbReference type="AlphaFoldDB" id="A0A0F8ZL73"/>
<evidence type="ECO:0000313" key="1">
    <source>
        <dbReference type="EMBL" id="KKK60691.1"/>
    </source>
</evidence>
<proteinExistence type="predicted"/>
<name>A0A0F8ZL73_9ZZZZ</name>
<gene>
    <name evidence="1" type="ORF">LCGC14_3021870</name>
</gene>
<accession>A0A0F8ZL73</accession>
<sequence length="31" mass="3331">MPTGYTACIKDGISFEKFVMQCARAMGACVT</sequence>